<proteinExistence type="predicted"/>
<evidence type="ECO:0000256" key="1">
    <source>
        <dbReference type="SAM" id="MobiDB-lite"/>
    </source>
</evidence>
<keyword evidence="3" id="KW-1185">Reference proteome</keyword>
<dbReference type="Proteomes" id="UP000305948">
    <property type="component" value="Unassembled WGS sequence"/>
</dbReference>
<dbReference type="OrthoDB" id="2306919at2759"/>
<sequence length="252" mass="28512">MVVNAVAGSSRPSPSLSAKEIHNKLQELPGPLFHPPSPTEYKGKVPRLQSAIADLRLHPLLEESLHLMNYSLVEPHFYLRKMQNSRGGQHLHGILHRIEGDYENARTWYREASGTETPAQDVTRTEGQDVFVRFWSRQTRLLVDTDAEDIEDEAQLARAAGIAFIDQVEKMKKESKGQVFDAGLGTLERQELEWISKAELNTVVEWAGSTFGWKDWGRGEGYAKDASDAYTGNTEEQREIFKKQSGEGIRKF</sequence>
<gene>
    <name evidence="2" type="ORF">OE88DRAFT_549203</name>
</gene>
<feature type="region of interest" description="Disordered" evidence="1">
    <location>
        <begin position="232"/>
        <end position="252"/>
    </location>
</feature>
<organism evidence="2 3">
    <name type="scientific">Heliocybe sulcata</name>
    <dbReference type="NCBI Taxonomy" id="5364"/>
    <lineage>
        <taxon>Eukaryota</taxon>
        <taxon>Fungi</taxon>
        <taxon>Dikarya</taxon>
        <taxon>Basidiomycota</taxon>
        <taxon>Agaricomycotina</taxon>
        <taxon>Agaricomycetes</taxon>
        <taxon>Gloeophyllales</taxon>
        <taxon>Gloeophyllaceae</taxon>
        <taxon>Heliocybe</taxon>
    </lineage>
</organism>
<accession>A0A5C3MRZ6</accession>
<dbReference type="STRING" id="5364.A0A5C3MRZ6"/>
<evidence type="ECO:0000313" key="2">
    <source>
        <dbReference type="EMBL" id="TFK48154.1"/>
    </source>
</evidence>
<reference evidence="2 3" key="1">
    <citation type="journal article" date="2019" name="Nat. Ecol. Evol.">
        <title>Megaphylogeny resolves global patterns of mushroom evolution.</title>
        <authorList>
            <person name="Varga T."/>
            <person name="Krizsan K."/>
            <person name="Foldi C."/>
            <person name="Dima B."/>
            <person name="Sanchez-Garcia M."/>
            <person name="Sanchez-Ramirez S."/>
            <person name="Szollosi G.J."/>
            <person name="Szarkandi J.G."/>
            <person name="Papp V."/>
            <person name="Albert L."/>
            <person name="Andreopoulos W."/>
            <person name="Angelini C."/>
            <person name="Antonin V."/>
            <person name="Barry K.W."/>
            <person name="Bougher N.L."/>
            <person name="Buchanan P."/>
            <person name="Buyck B."/>
            <person name="Bense V."/>
            <person name="Catcheside P."/>
            <person name="Chovatia M."/>
            <person name="Cooper J."/>
            <person name="Damon W."/>
            <person name="Desjardin D."/>
            <person name="Finy P."/>
            <person name="Geml J."/>
            <person name="Haridas S."/>
            <person name="Hughes K."/>
            <person name="Justo A."/>
            <person name="Karasinski D."/>
            <person name="Kautmanova I."/>
            <person name="Kiss B."/>
            <person name="Kocsube S."/>
            <person name="Kotiranta H."/>
            <person name="LaButti K.M."/>
            <person name="Lechner B.E."/>
            <person name="Liimatainen K."/>
            <person name="Lipzen A."/>
            <person name="Lukacs Z."/>
            <person name="Mihaltcheva S."/>
            <person name="Morgado L.N."/>
            <person name="Niskanen T."/>
            <person name="Noordeloos M.E."/>
            <person name="Ohm R.A."/>
            <person name="Ortiz-Santana B."/>
            <person name="Ovrebo C."/>
            <person name="Racz N."/>
            <person name="Riley R."/>
            <person name="Savchenko A."/>
            <person name="Shiryaev A."/>
            <person name="Soop K."/>
            <person name="Spirin V."/>
            <person name="Szebenyi C."/>
            <person name="Tomsovsky M."/>
            <person name="Tulloss R.E."/>
            <person name="Uehling J."/>
            <person name="Grigoriev I.V."/>
            <person name="Vagvolgyi C."/>
            <person name="Papp T."/>
            <person name="Martin F.M."/>
            <person name="Miettinen O."/>
            <person name="Hibbett D.S."/>
            <person name="Nagy L.G."/>
        </authorList>
    </citation>
    <scope>NUCLEOTIDE SEQUENCE [LARGE SCALE GENOMIC DNA]</scope>
    <source>
        <strain evidence="2 3">OMC1185</strain>
    </source>
</reference>
<evidence type="ECO:0000313" key="3">
    <source>
        <dbReference type="Proteomes" id="UP000305948"/>
    </source>
</evidence>
<name>A0A5C3MRZ6_9AGAM</name>
<dbReference type="EMBL" id="ML213520">
    <property type="protein sequence ID" value="TFK48154.1"/>
    <property type="molecule type" value="Genomic_DNA"/>
</dbReference>
<dbReference type="AlphaFoldDB" id="A0A5C3MRZ6"/>
<protein>
    <submittedName>
        <fullName evidence="2">Uncharacterized protein</fullName>
    </submittedName>
</protein>
<feature type="compositionally biased region" description="Basic and acidic residues" evidence="1">
    <location>
        <begin position="235"/>
        <end position="252"/>
    </location>
</feature>